<comment type="cofactor">
    <cofactor evidence="1">
        <name>[4Fe-4S] cluster</name>
        <dbReference type="ChEBI" id="CHEBI:49883"/>
    </cofactor>
</comment>
<keyword evidence="1" id="KW-0235">DNA replication</keyword>
<dbReference type="GO" id="GO:0008622">
    <property type="term" value="C:epsilon DNA polymerase complex"/>
    <property type="evidence" value="ECO:0007669"/>
    <property type="project" value="InterPro"/>
</dbReference>
<comment type="function">
    <text evidence="1">DNA polymerase II participates in chromosomal DNA replication.</text>
</comment>
<organism evidence="2 3">
    <name type="scientific">Marasmius oreades</name>
    <name type="common">fairy-ring Marasmius</name>
    <dbReference type="NCBI Taxonomy" id="181124"/>
    <lineage>
        <taxon>Eukaryota</taxon>
        <taxon>Fungi</taxon>
        <taxon>Dikarya</taxon>
        <taxon>Basidiomycota</taxon>
        <taxon>Agaricomycotina</taxon>
        <taxon>Agaricomycetes</taxon>
        <taxon>Agaricomycetidae</taxon>
        <taxon>Agaricales</taxon>
        <taxon>Marasmiineae</taxon>
        <taxon>Marasmiaceae</taxon>
        <taxon>Marasmius</taxon>
    </lineage>
</organism>
<dbReference type="GO" id="GO:0006272">
    <property type="term" value="P:leading strand elongation"/>
    <property type="evidence" value="ECO:0007669"/>
    <property type="project" value="TreeGrafter"/>
</dbReference>
<sequence>MRPRWRLRQQGERTSASSAVVPAMFNNLKARTTPGRYILWSSVDSELIPVPLRIPREFYIHMRQPKESILPQELPFLNLYKLTVREDTYQEMGEHFIGLASDPNVDGVFELQIPLAVRALVKLGISRCL</sequence>
<dbReference type="GeneID" id="66082925"/>
<dbReference type="GO" id="GO:0045004">
    <property type="term" value="P:DNA replication proofreading"/>
    <property type="evidence" value="ECO:0007669"/>
    <property type="project" value="TreeGrafter"/>
</dbReference>
<keyword evidence="1" id="KW-0808">Transferase</keyword>
<dbReference type="OrthoDB" id="10060449at2759"/>
<keyword evidence="1" id="KW-0548">Nucleotidyltransferase</keyword>
<reference evidence="2" key="1">
    <citation type="journal article" date="2021" name="Genome Biol. Evol.">
        <title>The assembled and annotated genome of the fairy-ring fungus Marasmius oreades.</title>
        <authorList>
            <person name="Hiltunen M."/>
            <person name="Ament-Velasquez S.L."/>
            <person name="Johannesson H."/>
        </authorList>
    </citation>
    <scope>NUCLEOTIDE SEQUENCE</scope>
    <source>
        <strain evidence="2">03SP1</strain>
    </source>
</reference>
<keyword evidence="1" id="KW-0411">Iron-sulfur</keyword>
<comment type="caution">
    <text evidence="2">The sequence shown here is derived from an EMBL/GenBank/DDBJ whole genome shotgun (WGS) entry which is preliminary data.</text>
</comment>
<dbReference type="GO" id="GO:0006287">
    <property type="term" value="P:base-excision repair, gap-filling"/>
    <property type="evidence" value="ECO:0007669"/>
    <property type="project" value="TreeGrafter"/>
</dbReference>
<proteinExistence type="inferred from homology"/>
<dbReference type="GO" id="GO:0003677">
    <property type="term" value="F:DNA binding"/>
    <property type="evidence" value="ECO:0007669"/>
    <property type="project" value="UniProtKB-KW"/>
</dbReference>
<keyword evidence="1" id="KW-0862">Zinc</keyword>
<accession>A0A9P7UJZ0</accession>
<protein>
    <recommendedName>
        <fullName evidence="1">DNA polymerase epsilon catalytic subunit</fullName>
        <ecNumber evidence="1">2.7.7.7</ecNumber>
    </recommendedName>
</protein>
<dbReference type="GO" id="GO:0008310">
    <property type="term" value="F:single-stranded DNA 3'-5' DNA exonuclease activity"/>
    <property type="evidence" value="ECO:0007669"/>
    <property type="project" value="TreeGrafter"/>
</dbReference>
<evidence type="ECO:0000256" key="1">
    <source>
        <dbReference type="RuleBase" id="RU365029"/>
    </source>
</evidence>
<dbReference type="Proteomes" id="UP001049176">
    <property type="component" value="Unassembled WGS sequence"/>
</dbReference>
<keyword evidence="1" id="KW-0239">DNA-directed DNA polymerase</keyword>
<dbReference type="GO" id="GO:0051539">
    <property type="term" value="F:4 iron, 4 sulfur cluster binding"/>
    <property type="evidence" value="ECO:0007669"/>
    <property type="project" value="UniProtKB-KW"/>
</dbReference>
<keyword evidence="1" id="KW-0408">Iron</keyword>
<evidence type="ECO:0000313" key="2">
    <source>
        <dbReference type="EMBL" id="KAG7085310.1"/>
    </source>
</evidence>
<keyword evidence="1" id="KW-0238">DNA-binding</keyword>
<dbReference type="RefSeq" id="XP_043001781.1">
    <property type="nucleotide sequence ID" value="XM_043160655.1"/>
</dbReference>
<dbReference type="EMBL" id="MU249552">
    <property type="protein sequence ID" value="KAG7085310.1"/>
    <property type="molecule type" value="Genomic_DNA"/>
</dbReference>
<keyword evidence="3" id="KW-1185">Reference proteome</keyword>
<dbReference type="GO" id="GO:0008270">
    <property type="term" value="F:zinc ion binding"/>
    <property type="evidence" value="ECO:0007669"/>
    <property type="project" value="UniProtKB-KW"/>
</dbReference>
<gene>
    <name evidence="2" type="ORF">E1B28_013850</name>
</gene>
<keyword evidence="1" id="KW-0004">4Fe-4S</keyword>
<evidence type="ECO:0000313" key="3">
    <source>
        <dbReference type="Proteomes" id="UP001049176"/>
    </source>
</evidence>
<dbReference type="PANTHER" id="PTHR10670">
    <property type="entry name" value="DNA POLYMERASE EPSILON CATALYTIC SUBUNIT A"/>
    <property type="match status" value="1"/>
</dbReference>
<keyword evidence="1" id="KW-0539">Nucleus</keyword>
<keyword evidence="1" id="KW-0863">Zinc-finger</keyword>
<comment type="catalytic activity">
    <reaction evidence="1">
        <text>DNA(n) + a 2'-deoxyribonucleoside 5'-triphosphate = DNA(n+1) + diphosphate</text>
        <dbReference type="Rhea" id="RHEA:22508"/>
        <dbReference type="Rhea" id="RHEA-COMP:17339"/>
        <dbReference type="Rhea" id="RHEA-COMP:17340"/>
        <dbReference type="ChEBI" id="CHEBI:33019"/>
        <dbReference type="ChEBI" id="CHEBI:61560"/>
        <dbReference type="ChEBI" id="CHEBI:173112"/>
        <dbReference type="EC" id="2.7.7.7"/>
    </reaction>
</comment>
<dbReference type="KEGG" id="more:E1B28_013850"/>
<dbReference type="PANTHER" id="PTHR10670:SF0">
    <property type="entry name" value="DNA POLYMERASE EPSILON CATALYTIC SUBUNIT A"/>
    <property type="match status" value="1"/>
</dbReference>
<comment type="subcellular location">
    <subcellularLocation>
        <location evidence="1">Nucleus</location>
    </subcellularLocation>
</comment>
<dbReference type="InterPro" id="IPR029703">
    <property type="entry name" value="POL2"/>
</dbReference>
<dbReference type="GO" id="GO:0000278">
    <property type="term" value="P:mitotic cell cycle"/>
    <property type="evidence" value="ECO:0007669"/>
    <property type="project" value="TreeGrafter"/>
</dbReference>
<dbReference type="GO" id="GO:0006297">
    <property type="term" value="P:nucleotide-excision repair, DNA gap filling"/>
    <property type="evidence" value="ECO:0007669"/>
    <property type="project" value="TreeGrafter"/>
</dbReference>
<dbReference type="GO" id="GO:0003887">
    <property type="term" value="F:DNA-directed DNA polymerase activity"/>
    <property type="evidence" value="ECO:0007669"/>
    <property type="project" value="UniProtKB-KW"/>
</dbReference>
<dbReference type="EC" id="2.7.7.7" evidence="1"/>
<keyword evidence="1" id="KW-0479">Metal-binding</keyword>
<name>A0A9P7UJZ0_9AGAR</name>
<comment type="similarity">
    <text evidence="1">Belongs to the DNA polymerase type-B family.</text>
</comment>
<dbReference type="AlphaFoldDB" id="A0A9P7UJZ0"/>